<evidence type="ECO:0000256" key="1">
    <source>
        <dbReference type="SAM" id="MobiDB-lite"/>
    </source>
</evidence>
<comment type="caution">
    <text evidence="3">The sequence shown here is derived from an EMBL/GenBank/DDBJ whole genome shotgun (WGS) entry which is preliminary data.</text>
</comment>
<organism evidence="3 4">
    <name type="scientific">Hymenobacter aranciens</name>
    <dbReference type="NCBI Taxonomy" id="3063996"/>
    <lineage>
        <taxon>Bacteria</taxon>
        <taxon>Pseudomonadati</taxon>
        <taxon>Bacteroidota</taxon>
        <taxon>Cytophagia</taxon>
        <taxon>Cytophagales</taxon>
        <taxon>Hymenobacteraceae</taxon>
        <taxon>Hymenobacter</taxon>
    </lineage>
</organism>
<keyword evidence="4" id="KW-1185">Reference proteome</keyword>
<sequence>MKNLLLLLGLALLAPGRAPLAQTAPPKAGASRTITGLVRNGRTALGVPRVRVQVQGDTASHAFTDADGHFRLLVPNAAQATLEFEKYGYTGSTVILAAQKKPELRVWLEREPTVWKSQKALARDSARRTRAAQQAAVTK</sequence>
<dbReference type="EMBL" id="JAUQSY010000006">
    <property type="protein sequence ID" value="MDO7875153.1"/>
    <property type="molecule type" value="Genomic_DNA"/>
</dbReference>
<dbReference type="InterPro" id="IPR008969">
    <property type="entry name" value="CarboxyPept-like_regulatory"/>
</dbReference>
<dbReference type="SUPFAM" id="SSF49464">
    <property type="entry name" value="Carboxypeptidase regulatory domain-like"/>
    <property type="match status" value="1"/>
</dbReference>
<dbReference type="RefSeq" id="WP_305006471.1">
    <property type="nucleotide sequence ID" value="NZ_JAUQSY010000006.1"/>
</dbReference>
<protein>
    <recommendedName>
        <fullName evidence="5">Carboxypeptidase-like regulatory domain-containing protein</fullName>
    </recommendedName>
</protein>
<dbReference type="Gene3D" id="2.60.40.1120">
    <property type="entry name" value="Carboxypeptidase-like, regulatory domain"/>
    <property type="match status" value="1"/>
</dbReference>
<proteinExistence type="predicted"/>
<evidence type="ECO:0000313" key="4">
    <source>
        <dbReference type="Proteomes" id="UP001176429"/>
    </source>
</evidence>
<keyword evidence="2" id="KW-0732">Signal</keyword>
<reference evidence="3" key="1">
    <citation type="submission" date="2023-07" db="EMBL/GenBank/DDBJ databases">
        <authorList>
            <person name="Kim M.K."/>
        </authorList>
    </citation>
    <scope>NUCLEOTIDE SEQUENCE</scope>
    <source>
        <strain evidence="3">ASUV-10-1</strain>
    </source>
</reference>
<name>A0ABT9BBY8_9BACT</name>
<feature type="chain" id="PRO_5047257135" description="Carboxypeptidase-like regulatory domain-containing protein" evidence="2">
    <location>
        <begin position="21"/>
        <end position="139"/>
    </location>
</feature>
<evidence type="ECO:0000313" key="3">
    <source>
        <dbReference type="EMBL" id="MDO7875153.1"/>
    </source>
</evidence>
<evidence type="ECO:0000256" key="2">
    <source>
        <dbReference type="SAM" id="SignalP"/>
    </source>
</evidence>
<dbReference type="Proteomes" id="UP001176429">
    <property type="component" value="Unassembled WGS sequence"/>
</dbReference>
<accession>A0ABT9BBY8</accession>
<evidence type="ECO:0008006" key="5">
    <source>
        <dbReference type="Google" id="ProtNLM"/>
    </source>
</evidence>
<feature type="region of interest" description="Disordered" evidence="1">
    <location>
        <begin position="119"/>
        <end position="139"/>
    </location>
</feature>
<gene>
    <name evidence="3" type="ORF">Q5H93_10455</name>
</gene>
<feature type="signal peptide" evidence="2">
    <location>
        <begin position="1"/>
        <end position="20"/>
    </location>
</feature>